<dbReference type="EMBL" id="JAEPCM010000076">
    <property type="protein sequence ID" value="MCG7945300.1"/>
    <property type="molecule type" value="Genomic_DNA"/>
</dbReference>
<protein>
    <submittedName>
        <fullName evidence="1">Class I SAM-dependent methyltransferase</fullName>
        <ecNumber evidence="1">2.1.1.-</ecNumber>
    </submittedName>
</protein>
<proteinExistence type="predicted"/>
<dbReference type="InterPro" id="IPR029063">
    <property type="entry name" value="SAM-dependent_MTases_sf"/>
</dbReference>
<dbReference type="EC" id="2.1.1.-" evidence="1"/>
<keyword evidence="1" id="KW-0808">Transferase</keyword>
<evidence type="ECO:0000313" key="2">
    <source>
        <dbReference type="Proteomes" id="UP000886667"/>
    </source>
</evidence>
<accession>A0A9E4KB50</accession>
<name>A0A9E4KB50_9GAMM</name>
<sequence length="41" mass="4980">MLSQGFDPQFIRMWQYYLSYCEAGFLIKRLNLHQILLRKAS</sequence>
<organism evidence="1 2">
    <name type="scientific">Candidatus Thiodiazotropha taylori</name>
    <dbReference type="NCBI Taxonomy" id="2792791"/>
    <lineage>
        <taxon>Bacteria</taxon>
        <taxon>Pseudomonadati</taxon>
        <taxon>Pseudomonadota</taxon>
        <taxon>Gammaproteobacteria</taxon>
        <taxon>Chromatiales</taxon>
        <taxon>Sedimenticolaceae</taxon>
        <taxon>Candidatus Thiodiazotropha</taxon>
    </lineage>
</organism>
<dbReference type="AlphaFoldDB" id="A0A9E4KB50"/>
<dbReference type="SUPFAM" id="SSF53335">
    <property type="entry name" value="S-adenosyl-L-methionine-dependent methyltransferases"/>
    <property type="match status" value="1"/>
</dbReference>
<dbReference type="GO" id="GO:0032259">
    <property type="term" value="P:methylation"/>
    <property type="evidence" value="ECO:0007669"/>
    <property type="project" value="UniProtKB-KW"/>
</dbReference>
<dbReference type="Gene3D" id="3.40.50.150">
    <property type="entry name" value="Vaccinia Virus protein VP39"/>
    <property type="match status" value="1"/>
</dbReference>
<reference evidence="1" key="1">
    <citation type="journal article" date="2021" name="Proc. Natl. Acad. Sci. U.S.A.">
        <title>Global biogeography of chemosynthetic symbionts reveals both localized and globally distributed symbiont groups. .</title>
        <authorList>
            <person name="Osvatic J.T."/>
            <person name="Wilkins L.G.E."/>
            <person name="Leibrecht L."/>
            <person name="Leray M."/>
            <person name="Zauner S."/>
            <person name="Polzin J."/>
            <person name="Camacho Y."/>
            <person name="Gros O."/>
            <person name="van Gils J.A."/>
            <person name="Eisen J.A."/>
            <person name="Petersen J.M."/>
            <person name="Yuen B."/>
        </authorList>
    </citation>
    <scope>NUCLEOTIDE SEQUENCE</scope>
    <source>
        <strain evidence="1">MAGclacostrist064TRANS</strain>
    </source>
</reference>
<dbReference type="Proteomes" id="UP000886667">
    <property type="component" value="Unassembled WGS sequence"/>
</dbReference>
<dbReference type="GO" id="GO:0008168">
    <property type="term" value="F:methyltransferase activity"/>
    <property type="evidence" value="ECO:0007669"/>
    <property type="project" value="UniProtKB-KW"/>
</dbReference>
<gene>
    <name evidence="1" type="ORF">JAZ07_03025</name>
</gene>
<comment type="caution">
    <text evidence="1">The sequence shown here is derived from an EMBL/GenBank/DDBJ whole genome shotgun (WGS) entry which is preliminary data.</text>
</comment>
<evidence type="ECO:0000313" key="1">
    <source>
        <dbReference type="EMBL" id="MCG7945300.1"/>
    </source>
</evidence>
<keyword evidence="1" id="KW-0489">Methyltransferase</keyword>